<dbReference type="KEGG" id="bsan:CHH28_07915"/>
<accession>A0A222FJ36</accession>
<dbReference type="Proteomes" id="UP000202440">
    <property type="component" value="Chromosome"/>
</dbReference>
<protein>
    <submittedName>
        <fullName evidence="1">Uncharacterized protein</fullName>
    </submittedName>
</protein>
<evidence type="ECO:0000313" key="2">
    <source>
        <dbReference type="Proteomes" id="UP000202440"/>
    </source>
</evidence>
<keyword evidence="2" id="KW-1185">Reference proteome</keyword>
<gene>
    <name evidence="1" type="ORF">CHH28_07915</name>
</gene>
<organism evidence="1 2">
    <name type="scientific">Bacterioplanes sanyensis</name>
    <dbReference type="NCBI Taxonomy" id="1249553"/>
    <lineage>
        <taxon>Bacteria</taxon>
        <taxon>Pseudomonadati</taxon>
        <taxon>Pseudomonadota</taxon>
        <taxon>Gammaproteobacteria</taxon>
        <taxon>Oceanospirillales</taxon>
        <taxon>Oceanospirillaceae</taxon>
        <taxon>Bacterioplanes</taxon>
    </lineage>
</organism>
<proteinExistence type="predicted"/>
<dbReference type="EMBL" id="CP022530">
    <property type="protein sequence ID" value="ASP38606.1"/>
    <property type="molecule type" value="Genomic_DNA"/>
</dbReference>
<dbReference type="AlphaFoldDB" id="A0A222FJ36"/>
<name>A0A222FJ36_9GAMM</name>
<evidence type="ECO:0000313" key="1">
    <source>
        <dbReference type="EMBL" id="ASP38606.1"/>
    </source>
</evidence>
<sequence length="138" mass="15878">MLLVLKVVLGSFYWSRALYFYSKRNYGKVLSSLDASARYRLVFDEEFLLLRGFSLYMLGDEGAALKDFNAALDYSVTRKSSLNKDEVIYIKNYVFDVFSFSESNPYEFGGKYVEGNISSNLIDLFPLSDWLVGFSKIE</sequence>
<reference evidence="1 2" key="1">
    <citation type="submission" date="2017-07" db="EMBL/GenBank/DDBJ databases">
        <title>Annotated genome sequence of Bacterioplanes sanyensis isolated from Red Sea.</title>
        <authorList>
            <person name="Rehman Z.U."/>
        </authorList>
    </citation>
    <scope>NUCLEOTIDE SEQUENCE [LARGE SCALE GENOMIC DNA]</scope>
    <source>
        <strain evidence="1 2">NV9</strain>
    </source>
</reference>